<sequence>MFMLHSSDLKVGEKIKRIINQLIINQKFETHLINLFWLTREKME</sequence>
<comment type="caution">
    <text evidence="1">The sequence shown here is derived from an EMBL/GenBank/DDBJ whole genome shotgun (WGS) entry which is preliminary data.</text>
</comment>
<keyword evidence="2" id="KW-1185">Reference proteome</keyword>
<organism evidence="1 2">
    <name type="scientific">Nelumbo nucifera</name>
    <name type="common">Sacred lotus</name>
    <dbReference type="NCBI Taxonomy" id="4432"/>
    <lineage>
        <taxon>Eukaryota</taxon>
        <taxon>Viridiplantae</taxon>
        <taxon>Streptophyta</taxon>
        <taxon>Embryophyta</taxon>
        <taxon>Tracheophyta</taxon>
        <taxon>Spermatophyta</taxon>
        <taxon>Magnoliopsida</taxon>
        <taxon>Proteales</taxon>
        <taxon>Nelumbonaceae</taxon>
        <taxon>Nelumbo</taxon>
    </lineage>
</organism>
<dbReference type="EMBL" id="DUZY01000009">
    <property type="protein sequence ID" value="DAD49243.1"/>
    <property type="molecule type" value="Genomic_DNA"/>
</dbReference>
<dbReference type="Proteomes" id="UP000607653">
    <property type="component" value="Unassembled WGS sequence"/>
</dbReference>
<name>A0A822ZW59_NELNU</name>
<evidence type="ECO:0000313" key="1">
    <source>
        <dbReference type="EMBL" id="DAD49243.1"/>
    </source>
</evidence>
<accession>A0A822ZW59</accession>
<protein>
    <submittedName>
        <fullName evidence="1">Uncharacterized protein</fullName>
    </submittedName>
</protein>
<reference evidence="1 2" key="1">
    <citation type="journal article" date="2020" name="Mol. Biol. Evol.">
        <title>Distinct Expression and Methylation Patterns for Genes with Different Fates following a Single Whole-Genome Duplication in Flowering Plants.</title>
        <authorList>
            <person name="Shi T."/>
            <person name="Rahmani R.S."/>
            <person name="Gugger P.F."/>
            <person name="Wang M."/>
            <person name="Li H."/>
            <person name="Zhang Y."/>
            <person name="Li Z."/>
            <person name="Wang Q."/>
            <person name="Van de Peer Y."/>
            <person name="Marchal K."/>
            <person name="Chen J."/>
        </authorList>
    </citation>
    <scope>NUCLEOTIDE SEQUENCE [LARGE SCALE GENOMIC DNA]</scope>
    <source>
        <tissue evidence="1">Leaf</tissue>
    </source>
</reference>
<evidence type="ECO:0000313" key="2">
    <source>
        <dbReference type="Proteomes" id="UP000607653"/>
    </source>
</evidence>
<proteinExistence type="predicted"/>
<dbReference type="AlphaFoldDB" id="A0A822ZW59"/>
<gene>
    <name evidence="1" type="ORF">HUJ06_031927</name>
</gene>